<accession>A0A1D3K866</accession>
<dbReference type="InterPro" id="IPR046250">
    <property type="entry name" value="DUF6283"/>
</dbReference>
<evidence type="ECO:0000313" key="2">
    <source>
        <dbReference type="Proteomes" id="UP000245431"/>
    </source>
</evidence>
<dbReference type="EMBL" id="LT599584">
    <property type="protein sequence ID" value="SBW84500.1"/>
    <property type="molecule type" value="Genomic_DNA"/>
</dbReference>
<proteinExistence type="predicted"/>
<dbReference type="Proteomes" id="UP000245431">
    <property type="component" value="Chromosome PVE_r2"/>
</dbReference>
<dbReference type="AlphaFoldDB" id="A0A1D3K866"/>
<evidence type="ECO:0000313" key="1">
    <source>
        <dbReference type="EMBL" id="SBW84500.1"/>
    </source>
</evidence>
<reference evidence="2" key="1">
    <citation type="submission" date="2016-07" db="EMBL/GenBank/DDBJ databases">
        <authorList>
            <person name="Florea S."/>
            <person name="Webb J.S."/>
            <person name="Jaromczyk J."/>
            <person name="Schardl C.L."/>
        </authorList>
    </citation>
    <scope>NUCLEOTIDE SEQUENCE [LARGE SCALE GENOMIC DNA]</scope>
    <source>
        <strain evidence="2">1YdBTEX2</strain>
    </source>
</reference>
<name>A0A1D3K866_PSEVE</name>
<gene>
    <name evidence="1" type="ORF">PVE_R2G0474</name>
</gene>
<sequence>MTKLPHIKKPCRDCPFRKDTLQGWLGKDRAIEILDAESFVCHKKTDMQCAGHMLINGQNNAFVRVADRLRIPLYLTGREQVFETKAACIEHHTS</sequence>
<protein>
    <submittedName>
        <fullName evidence="1">Uncharacterized protein</fullName>
    </submittedName>
</protein>
<dbReference type="Pfam" id="PF19800">
    <property type="entry name" value="DUF6283"/>
    <property type="match status" value="1"/>
</dbReference>
<organism evidence="1 2">
    <name type="scientific">Pseudomonas veronii 1YdBTEX2</name>
    <dbReference type="NCBI Taxonomy" id="1295141"/>
    <lineage>
        <taxon>Bacteria</taxon>
        <taxon>Pseudomonadati</taxon>
        <taxon>Pseudomonadota</taxon>
        <taxon>Gammaproteobacteria</taxon>
        <taxon>Pseudomonadales</taxon>
        <taxon>Pseudomonadaceae</taxon>
        <taxon>Pseudomonas</taxon>
    </lineage>
</organism>